<comment type="caution">
    <text evidence="1">The sequence shown here is derived from an EMBL/GenBank/DDBJ whole genome shotgun (WGS) entry which is preliminary data.</text>
</comment>
<proteinExistence type="predicted"/>
<organism evidence="1 2">
    <name type="scientific">Saccharopolyspora taberi</name>
    <dbReference type="NCBI Taxonomy" id="60895"/>
    <lineage>
        <taxon>Bacteria</taxon>
        <taxon>Bacillati</taxon>
        <taxon>Actinomycetota</taxon>
        <taxon>Actinomycetes</taxon>
        <taxon>Pseudonocardiales</taxon>
        <taxon>Pseudonocardiaceae</taxon>
        <taxon>Saccharopolyspora</taxon>
    </lineage>
</organism>
<name>A0ABN3V129_9PSEU</name>
<dbReference type="EMBL" id="BAAAUX010000001">
    <property type="protein sequence ID" value="GAA2773600.1"/>
    <property type="molecule type" value="Genomic_DNA"/>
</dbReference>
<sequence>MAETPADIINDFIRAGNAATANDWMKKMRAEIEPEFFQMFMRGQVVSSALAVVALMAELERLAPERAKAIALRLNEAWEDGEQVHTLLNHWMAEWLFGRQVGFTDQEMLLLEVDRLGAAPGRDGGL</sequence>
<evidence type="ECO:0000313" key="2">
    <source>
        <dbReference type="Proteomes" id="UP001500979"/>
    </source>
</evidence>
<keyword evidence="2" id="KW-1185">Reference proteome</keyword>
<protein>
    <submittedName>
        <fullName evidence="1">Uncharacterized protein</fullName>
    </submittedName>
</protein>
<accession>A0ABN3V129</accession>
<evidence type="ECO:0000313" key="1">
    <source>
        <dbReference type="EMBL" id="GAA2773600.1"/>
    </source>
</evidence>
<reference evidence="1 2" key="1">
    <citation type="journal article" date="2019" name="Int. J. Syst. Evol. Microbiol.">
        <title>The Global Catalogue of Microorganisms (GCM) 10K type strain sequencing project: providing services to taxonomists for standard genome sequencing and annotation.</title>
        <authorList>
            <consortium name="The Broad Institute Genomics Platform"/>
            <consortium name="The Broad Institute Genome Sequencing Center for Infectious Disease"/>
            <person name="Wu L."/>
            <person name="Ma J."/>
        </authorList>
    </citation>
    <scope>NUCLEOTIDE SEQUENCE [LARGE SCALE GENOMIC DNA]</scope>
    <source>
        <strain evidence="1 2">JCM 9383</strain>
    </source>
</reference>
<dbReference type="Proteomes" id="UP001500979">
    <property type="component" value="Unassembled WGS sequence"/>
</dbReference>
<dbReference type="RefSeq" id="WP_344677348.1">
    <property type="nucleotide sequence ID" value="NZ_BAAAUX010000001.1"/>
</dbReference>
<gene>
    <name evidence="1" type="ORF">GCM10010470_01640</name>
</gene>